<dbReference type="InterPro" id="IPR052384">
    <property type="entry name" value="TMTC_O-mannosyltransferase"/>
</dbReference>
<name>A0A968GE93_9SPIO</name>
<evidence type="ECO:0000313" key="3">
    <source>
        <dbReference type="EMBL" id="NIZ68934.1"/>
    </source>
</evidence>
<dbReference type="Pfam" id="PF00515">
    <property type="entry name" value="TPR_1"/>
    <property type="match status" value="1"/>
</dbReference>
<dbReference type="EMBL" id="JAATLM010000001">
    <property type="protein sequence ID" value="NIZ68934.1"/>
    <property type="molecule type" value="Genomic_DNA"/>
</dbReference>
<dbReference type="RefSeq" id="WP_167695046.1">
    <property type="nucleotide sequence ID" value="NZ_CP118181.1"/>
</dbReference>
<dbReference type="GO" id="GO:0000030">
    <property type="term" value="F:mannosyltransferase activity"/>
    <property type="evidence" value="ECO:0007669"/>
    <property type="project" value="TreeGrafter"/>
</dbReference>
<keyword evidence="1" id="KW-0802">TPR repeat</keyword>
<reference evidence="3" key="1">
    <citation type="submission" date="2020-03" db="EMBL/GenBank/DDBJ databases">
        <title>Spirochaetal bacteria isolated from arthropods constitute a novel genus Entomospira genus novum within the order Spirochaetales.</title>
        <authorList>
            <person name="Grana-Miraglia L."/>
            <person name="Sikutova S."/>
            <person name="Fingerle V."/>
            <person name="Sing A."/>
            <person name="Castillo-Ramirez S."/>
            <person name="Margos G."/>
            <person name="Rudolf I."/>
        </authorList>
    </citation>
    <scope>NUCLEOTIDE SEQUENCE</scope>
    <source>
        <strain evidence="3">BR149</strain>
    </source>
</reference>
<dbReference type="InterPro" id="IPR019734">
    <property type="entry name" value="TPR_rpt"/>
</dbReference>
<accession>A0A968GE93</accession>
<dbReference type="SUPFAM" id="SSF48452">
    <property type="entry name" value="TPR-like"/>
    <property type="match status" value="1"/>
</dbReference>
<organism evidence="3 4">
    <name type="scientific">Entomospira culicis</name>
    <dbReference type="NCBI Taxonomy" id="2719989"/>
    <lineage>
        <taxon>Bacteria</taxon>
        <taxon>Pseudomonadati</taxon>
        <taxon>Spirochaetota</taxon>
        <taxon>Spirochaetia</taxon>
        <taxon>Spirochaetales</taxon>
        <taxon>Spirochaetaceae</taxon>
        <taxon>Entomospira</taxon>
    </lineage>
</organism>
<dbReference type="Gene3D" id="1.25.40.10">
    <property type="entry name" value="Tetratricopeptide repeat domain"/>
    <property type="match status" value="2"/>
</dbReference>
<evidence type="ECO:0000256" key="1">
    <source>
        <dbReference type="PROSITE-ProRule" id="PRU00339"/>
    </source>
</evidence>
<sequence length="225" mass="26050">MEIPFWRTRISITLPYRTPISIKLASLMPTSIYLKRSGRKILALLFGLLLTGCSQSQAMWQVMVGNYRYEQGRYTQATTNYFSALQQEYEIDVIQYNLGVLYHAQGEVEAAQSKWELVDATAPDLLRAKAHYNRGVVLYQLGEYKQAIAQFRKALLLNSQDRAAKINMEIAQNAQHRKENRDENANEAPPLSQQNQRQLDYLKRRSTIFLNIETQDDTWIDPDDI</sequence>
<dbReference type="Pfam" id="PF13432">
    <property type="entry name" value="TPR_16"/>
    <property type="match status" value="1"/>
</dbReference>
<dbReference type="PANTHER" id="PTHR44216">
    <property type="entry name" value="PROTEIN O-MANNOSYL-TRANSFERASE TMTC2"/>
    <property type="match status" value="1"/>
</dbReference>
<keyword evidence="4" id="KW-1185">Reference proteome</keyword>
<gene>
    <name evidence="3" type="ORF">HCT48_01705</name>
</gene>
<protein>
    <submittedName>
        <fullName evidence="3">Tetratricopeptide repeat protein</fullName>
    </submittedName>
</protein>
<dbReference type="Proteomes" id="UP000778951">
    <property type="component" value="Unassembled WGS sequence"/>
</dbReference>
<proteinExistence type="predicted"/>
<comment type="caution">
    <text evidence="3">The sequence shown here is derived from an EMBL/GenBank/DDBJ whole genome shotgun (WGS) entry which is preliminary data.</text>
</comment>
<evidence type="ECO:0000256" key="2">
    <source>
        <dbReference type="SAM" id="MobiDB-lite"/>
    </source>
</evidence>
<dbReference type="SMART" id="SM00028">
    <property type="entry name" value="TPR"/>
    <property type="match status" value="3"/>
</dbReference>
<feature type="repeat" description="TPR" evidence="1">
    <location>
        <begin position="128"/>
        <end position="161"/>
    </location>
</feature>
<dbReference type="InterPro" id="IPR011990">
    <property type="entry name" value="TPR-like_helical_dom_sf"/>
</dbReference>
<dbReference type="AlphaFoldDB" id="A0A968GE93"/>
<evidence type="ECO:0000313" key="4">
    <source>
        <dbReference type="Proteomes" id="UP000778951"/>
    </source>
</evidence>
<dbReference type="PROSITE" id="PS50005">
    <property type="entry name" value="TPR"/>
    <property type="match status" value="1"/>
</dbReference>
<dbReference type="PROSITE" id="PS50293">
    <property type="entry name" value="TPR_REGION"/>
    <property type="match status" value="1"/>
</dbReference>
<feature type="region of interest" description="Disordered" evidence="2">
    <location>
        <begin position="173"/>
        <end position="197"/>
    </location>
</feature>
<dbReference type="PANTHER" id="PTHR44216:SF3">
    <property type="entry name" value="PROTEIN O-MANNOSYL-TRANSFERASE TMTC2"/>
    <property type="match status" value="1"/>
</dbReference>
<dbReference type="GO" id="GO:0035269">
    <property type="term" value="P:protein O-linked glycosylation via mannose"/>
    <property type="evidence" value="ECO:0007669"/>
    <property type="project" value="TreeGrafter"/>
</dbReference>